<dbReference type="AlphaFoldDB" id="A0AAN6RFL1"/>
<protein>
    <recommendedName>
        <fullName evidence="1">Glutamine amidotransferase domain-containing protein</fullName>
    </recommendedName>
</protein>
<dbReference type="PANTHER" id="PTHR42695">
    <property type="entry name" value="GLUTAMINE AMIDOTRANSFERASE YLR126C-RELATED"/>
    <property type="match status" value="1"/>
</dbReference>
<feature type="domain" description="Glutamine amidotransferase" evidence="1">
    <location>
        <begin position="97"/>
        <end position="236"/>
    </location>
</feature>
<sequence length="284" mass="31553">MTSRNIRYKNFAQRPPSHGIYGITECDVNQIAQLSKTHDVLVTMTVPTSFRVAVLVNSKSSLDPAFNAAFQRSITNARPDAQIELFDPIEAQIYPEPGQFNLIVLTGGGTADATAEDVPWVMKMREFLTKTAEENPTQKIVGVCWGHEIIHIAFGGVLGPMDLFEVGVMPVALNDVGSSFFSKWLPSAEKLNIHEFHEMEVKNPGRGFTALAESNQITVNAANTILTFQGHPEMDAELSTLLLNETKQYSGRDEAEKDATRKRINSPHDGAAVWKRIMHWTEEL</sequence>
<dbReference type="Pfam" id="PF00117">
    <property type="entry name" value="GATase"/>
    <property type="match status" value="1"/>
</dbReference>
<dbReference type="PROSITE" id="PS51273">
    <property type="entry name" value="GATASE_TYPE_1"/>
    <property type="match status" value="1"/>
</dbReference>
<accession>A0AAN6RFL1</accession>
<dbReference type="InterPro" id="IPR044992">
    <property type="entry name" value="ChyE-like"/>
</dbReference>
<dbReference type="GO" id="GO:0005829">
    <property type="term" value="C:cytosol"/>
    <property type="evidence" value="ECO:0007669"/>
    <property type="project" value="TreeGrafter"/>
</dbReference>
<dbReference type="InterPro" id="IPR029062">
    <property type="entry name" value="Class_I_gatase-like"/>
</dbReference>
<organism evidence="2 3">
    <name type="scientific">Pseudopithomyces chartarum</name>
    <dbReference type="NCBI Taxonomy" id="1892770"/>
    <lineage>
        <taxon>Eukaryota</taxon>
        <taxon>Fungi</taxon>
        <taxon>Dikarya</taxon>
        <taxon>Ascomycota</taxon>
        <taxon>Pezizomycotina</taxon>
        <taxon>Dothideomycetes</taxon>
        <taxon>Pleosporomycetidae</taxon>
        <taxon>Pleosporales</taxon>
        <taxon>Massarineae</taxon>
        <taxon>Didymosphaeriaceae</taxon>
        <taxon>Pseudopithomyces</taxon>
    </lineage>
</organism>
<proteinExistence type="predicted"/>
<dbReference type="GO" id="GO:0005634">
    <property type="term" value="C:nucleus"/>
    <property type="evidence" value="ECO:0007669"/>
    <property type="project" value="TreeGrafter"/>
</dbReference>
<comment type="caution">
    <text evidence="2">The sequence shown here is derived from an EMBL/GenBank/DDBJ whole genome shotgun (WGS) entry which is preliminary data.</text>
</comment>
<keyword evidence="3" id="KW-1185">Reference proteome</keyword>
<dbReference type="InterPro" id="IPR017926">
    <property type="entry name" value="GATASE"/>
</dbReference>
<evidence type="ECO:0000313" key="2">
    <source>
        <dbReference type="EMBL" id="KAK3207606.1"/>
    </source>
</evidence>
<dbReference type="Proteomes" id="UP001280581">
    <property type="component" value="Unassembled WGS sequence"/>
</dbReference>
<reference evidence="2 3" key="1">
    <citation type="submission" date="2021-02" db="EMBL/GenBank/DDBJ databases">
        <title>Genome assembly of Pseudopithomyces chartarum.</title>
        <authorList>
            <person name="Jauregui R."/>
            <person name="Singh J."/>
            <person name="Voisey C."/>
        </authorList>
    </citation>
    <scope>NUCLEOTIDE SEQUENCE [LARGE SCALE GENOMIC DNA]</scope>
    <source>
        <strain evidence="2 3">AGR01</strain>
    </source>
</reference>
<dbReference type="EMBL" id="WVTA01000009">
    <property type="protein sequence ID" value="KAK3207606.1"/>
    <property type="molecule type" value="Genomic_DNA"/>
</dbReference>
<gene>
    <name evidence="2" type="ORF">GRF29_103g1542993</name>
</gene>
<name>A0AAN6RFL1_9PLEO</name>
<evidence type="ECO:0000313" key="3">
    <source>
        <dbReference type="Proteomes" id="UP001280581"/>
    </source>
</evidence>
<evidence type="ECO:0000259" key="1">
    <source>
        <dbReference type="Pfam" id="PF00117"/>
    </source>
</evidence>
<dbReference type="Gene3D" id="3.40.50.880">
    <property type="match status" value="1"/>
</dbReference>
<dbReference type="PANTHER" id="PTHR42695:SF5">
    <property type="entry name" value="GLUTAMINE AMIDOTRANSFERASE YLR126C-RELATED"/>
    <property type="match status" value="1"/>
</dbReference>
<dbReference type="SUPFAM" id="SSF52317">
    <property type="entry name" value="Class I glutamine amidotransferase-like"/>
    <property type="match status" value="1"/>
</dbReference>